<proteinExistence type="predicted"/>
<dbReference type="SMART" id="SM00912">
    <property type="entry name" value="Haemagg_act"/>
    <property type="match status" value="1"/>
</dbReference>
<dbReference type="EMBL" id="JAOSLA010000003">
    <property type="protein sequence ID" value="MCU7237202.1"/>
    <property type="molecule type" value="Genomic_DNA"/>
</dbReference>
<dbReference type="SUPFAM" id="SSF51126">
    <property type="entry name" value="Pectin lyase-like"/>
    <property type="match status" value="1"/>
</dbReference>
<gene>
    <name evidence="2" type="ORF">OC929_03995</name>
</gene>
<sequence length="4289" mass="441639">MDVRQFTFLARQPSAALKPRDTFWGLSKRGLAFMLANMMFWQPLVAMADGIVVNGGATQLGQAGNGVPIVNIATPTASGLSHNTFNDYNVGQQGVILNNATGRTQSTQLGGIILGNPNLAGRAANVILNEVTGSNPSQLKGYTEVAGQSAHVIVANPYGVSCNGCGFINTPHVTLTTGKPVIENGQLQRYQVEQGSVAIEGGGLNAGNVEQFEIVTRSAKINAEIQARNLAVIAGANDVDAATLQATARAANPTDAPRLAIDSSALGGMYAGAIKLVGTEDGVGVKLDGQLIASGGDIRLDANGQLHMAEVKAEKGAVDITARQLEAQGAVYAGTELRVATQGDLDNRQALAAAGRISLDSGGRLTNHGIIEAGVNLDNSRNASGDVQLNAQTVDNRGKHVVASRDLAVSAAQRLDNQGGSLSAQRQLTANGGALANREGRLIAGQALTLTAASLDNSHGTLTSEGALQAVIQGQMLNQAGLLAANSHLSLNASSLDNQVKGRITGQHTLALSVGHFDNRNGIVSAHDALTVESARLDNREGGLVNSGQAMNLAVQTLDNREGEVSSVTDLTLAGSELDNSTGGRLLANGDMHLTLQRLDNHLKGLVSAQQTVDLHAVQLDNSEQGSLYARQGLSMQLRAGLNNRQGTLRSDGGLTLQAASADNDSGRTSSAASLVLGTTGAFSNQKGELLGAGAVSLTSASLDNRGGTLSGDGDVQVTTGTLDNRQGRFTSAERLTLVAAQVDNRQAGRIAGSQVLDARIKGLDQRDGGKLYSTGALTLDLQGEYLNNATGLINAHGPLLFKHLAQVDNQGGEISSLQGFTLAARGLDNSGGKLLSDQALYIRLKQALRNVKGQVSAAGLNATATSMDNSDGVFGSRQGLDLTLAGELLNIDGEVSSSGAGVINVATLNNRAGQVMADAGLALTSRGALLNQAGTLGGKQQLHVGAASLDNSQAGSLVSDGGLTVKVDGLLDNQAKGSIQAKGAIDLQATHLDNRGGTLRTNQGQVLQVGLLDNREGVLNSKQGLTLTGQHLRNQQGLVNAEGPVTLTLDAIDNGKGRISSKNDLRATVGVLAQQGGELVAQGDLDLTGSSLDNRDGGMVGAKKALKLKVEHIDNRAGELSSQAGAEVAGQHLDNSAGKLIAGTNLQLTVAALINQAKGLVFAKDVHHTGSRLDNAGGRFGAGQALAVQLTAGLDNTAGKLSSEGTLSLHGQRIDNSDGRLSSDGVLNIVSASELINQGGVIESANALTLTSASLDNRGQGLLKSESFATLGLDHFDNRDGGRVIVAGSLDLKAKQLDNDGRIASAGMLTANLGGLAQQGGELSSSAQLDLDMNGADLHNAGVITAPLLVLKQLGGIDNQHGEISSQHAFTLAARSLDNSNGKLVSDQALTLRVERVLSNLKGRISANGLDSRSASVANADGVISSLDGLQVAVDGLLDNQRGTLVGDGAAQVRASHLDNQGGSLHGKGALSVEAARLDNQDGKLIGTDTLRISAANLDNRNGLIGATKALELDVASLDNRAGELTSNADLSVTGQTLDNSDGGLLKADQHLNLGVAQLLNGNGGKLNGQRLTLTGTGLDNRGGSLRSQQPLVLRLAGELDNRDGLLSSEGTLVLEAASLDNRQGQLSSAKDLKVEVTGQVLNQHGELATDGTLALRSAGLENQDGRLSGKGATTLTTGTLNNQGGRLDSGDTLNLTTGQLNNGGSIGSAKALTASVSGLDQQGGKLFSDAGLTLDLHNGQLNNQGGLINALGPLQLDNLAGVSNHEGEISSAQAFTFAARHLDNAQGKLLSNQGLTLRIAQLLDNTKGLVGAASLDARAASVDNRGGTLSSRGDLLLSSDGRLDNRDQGLISASQALTLRAMALDNSANGLVNSQGRLELHAGNLDTGSGGEVSAKGAMALDLGAITLAGGRLVGEGAVTLDLNGNDLDNRKGKILVQGPLTLERLRAINNQGGELSSQHALALNTGLLDNTDGKLISSQELTVNAASLLNQNGLVSGWQGLAVTGASLDNRNQGTLSSRNGALDVQLSGTLLNSTAGALVSQGRLSVAAASLDNSAGILSSGAGQRLTIAGEMNNSAGGLIDSGADLDLQAATLDNQGGTVNGQQAMTVTATDLRNQAGTLASNGGLTLDLLGKLENANGKLASGGPLLLQRATQVDNQGGQIASQGLLTLRAGGIDNRQRGTLVSNGRMAITTTGILRNDADGLIYSEGAELQVTAAGMSNLGGLMQGQGGLNFATDGELDNQGGKLLASTGDVDVKASTLSNQGGTLASLKGLLRIEADQKLLNGQDGVGKGGALHGQRLDLTAGSLDNQHGRIAAQNGDALIKTAALVNTNGGLYASNLVQLKGTTLDNSAGQIAAGRVELGLSGQLGNRAGVIESDSTLAVKASGVDNQDGQLRALGIDGKTDLQIGGVFDNRNGHLETRNSDFTLNVAGLRNQGGSLLHGGAGTFDVATANLLDAGGSVLTRGGLTLTADIWTNSSVIQAGRLTLNVKQLNQTTQGQLLASDSLVGTGGNWSNDGLIASDGSAQLTLTDSYTGNGRYSSLGNLGLNARQLELGATGSVASGRDATLNLAGQLNNAGRLTAADNLTLTAAGVNNSGTLASGEDLTLTTPALLNSKGLITSGGDMRLLAATFTNSYADVYGLGNVLIARDAGQAKADLLDNRSGTIESGRNLTINATTVNNVRDVLEHTKPEKVSVTIRELDCNLIPGPGCDFRKKGRRNGLWQIDEIDRLTVTRSSAAANLNSGADLLIDAQTLSNHSSAISATGNLTANAVTINNEGLQAQEIKTTRKYWNFVKQIHSALPAAANFNARNSPTPSATVEAELSSFLSLMGGGMLSKVVTNSNGDGQAYDAVIQAGGNVALNAAQNISNSVIRPHYAYVSAGRTKTDTGAGSGYSTAVSINTQLPPDLAQQQVNPVTLPGFSLPTSQNGLFRLSEQGADSAQAAQGSSRSQNWTLGGASVDLAQRQQLPDSQGRTLQLDAVTPLAASTRTVTVEARETGDIDAAAHAIEVPSVGGIDVGTLQPVRAQMGDIASVEGIEALPPQVDGVQRPQVSRPSSEPSLTLVSQTVSRVQGLPERQSQPQPHKYLVETNPVLTDLKQFMSSDYLLANLGYNPDQSAKRLGDGFYEQRLIRDAVMARTGQRFIDGQNTDEKLFKYLMDNAIKSKQQLNLAVGVSLSAEQVAALTHDIVWLEKTTVRGEEVLAPVLYLAHAKQRLAPNGALIAGNNVNLIAGHNLDNAGTLRALEKLTGTVGNDLVNSGLIEAGGRLDLLAGNNIVNKAGGIIAGRDVSLVAANGSVLNERSVTVHQSSDGVISERTDFLDSAARIEAANDLSVKAGRDLISSASVLQSGRDLTLQAGRDLSLGVVEQVGSNANAAARHSSSTITQHGSSITAGRDLSAVAGRDLAAIASQIEAKRDVAMSAGAGLSLISAANEQHWAANTKKVKVLEDHVQQVSTTVKAGGDVALVAGQDLAMSASRVEAGDEAYLVAGGRLGLLAAEDSDYSLYDKKKKGSFGSKKTQRDEVTKVTQVGSAVSAGGNLTIKSEGDQQYQAAKLNSGEDLTLESGGDITFEAVKDLRQESHEKSKSSMAWTSMKGKGSTDETLRQSELIAQGQLAIRAAGKIHIDIKQVDQQTVSQTIDATVAAEPGLAWLKDAEARGDVDWRLVKEVHESWKYNQSSLGAAPALIISIIASFYLGPLAGAFASNLAVGTINGGGDLGAGLKSATSMQAIKGYATQWATGMALGKLDSLVSGWNTDGALILTKSGVNNPGYTSQMLSLDNIGQNLLRSGSHALVAGTISTAINGGSLKDNLGGALVSEGFDLLAAGSNKELGDFADSLGIDPGTASKVMMHAVLGGALAEARGGDFTSGAMAAAASEGLTSIASDKLGKYLDQRFATNDQFRVGTAQVIGVLAGALAGGDPQIASWVAGNAERYNRQLHNDDKSLATRLAARSNGRFTVGQIEEQLRLASTRDGVLNPASDIVASAGQIYDKDGHWVRTGADTYVQTLARLDPAVIDYIKANSDRYSWTTPSAQPYEGQAGVGAGNGRDRLTGYVLDEKGGYRASVEVEGKVFTPRYFPCGSAECIAAGSNVDPNDPETQRWIEATNAKAISDASVAATLLPVPGGPLLGKLLGPLLERIGVKSAAEVVGAKSAVETSKLLDDATRQLEAYIGTFGKYKPPTAIGAVDPLTGKIVTASNGAVPDIIAPELVAYAERLGGLGVKTACGNTLGRCAEFRAANELLLNNSRLKLSDIKFTSAIRPRTGEVVPRCDNCIGMFGVE</sequence>
<accession>A0ABT2V6T8</accession>
<evidence type="ECO:0000313" key="2">
    <source>
        <dbReference type="EMBL" id="MCU7237202.1"/>
    </source>
</evidence>
<dbReference type="InterPro" id="IPR008619">
    <property type="entry name" value="Filamentous_hemagglutn_rpt"/>
</dbReference>
<comment type="caution">
    <text evidence="2">The sequence shown here is derived from an EMBL/GenBank/DDBJ whole genome shotgun (WGS) entry which is preliminary data.</text>
</comment>
<dbReference type="Gene3D" id="2.160.20.10">
    <property type="entry name" value="Single-stranded right-handed beta-helix, Pectin lyase-like"/>
    <property type="match status" value="1"/>
</dbReference>
<dbReference type="InterPro" id="IPR025157">
    <property type="entry name" value="Hemagglutinin_rpt"/>
</dbReference>
<feature type="domain" description="Filamentous haemagglutinin FhaB/tRNA nuclease CdiA-like TPS" evidence="1">
    <location>
        <begin position="64"/>
        <end position="185"/>
    </location>
</feature>
<organism evidence="2 3">
    <name type="scientific">Pseudomonas peradeniyensis</name>
    <dbReference type="NCBI Taxonomy" id="2745488"/>
    <lineage>
        <taxon>Bacteria</taxon>
        <taxon>Pseudomonadati</taxon>
        <taxon>Pseudomonadota</taxon>
        <taxon>Gammaproteobacteria</taxon>
        <taxon>Pseudomonadales</taxon>
        <taxon>Pseudomonadaceae</taxon>
        <taxon>Pseudomonas</taxon>
    </lineage>
</organism>
<keyword evidence="3" id="KW-1185">Reference proteome</keyword>
<dbReference type="Proteomes" id="UP001139994">
    <property type="component" value="Unassembled WGS sequence"/>
</dbReference>
<dbReference type="InterPro" id="IPR012334">
    <property type="entry name" value="Pectin_lyas_fold"/>
</dbReference>
<evidence type="ECO:0000259" key="1">
    <source>
        <dbReference type="SMART" id="SM00912"/>
    </source>
</evidence>
<dbReference type="InterPro" id="IPR010069">
    <property type="entry name" value="CdiA_FHA1_rpt"/>
</dbReference>
<name>A0ABT2V6T8_9PSED</name>
<dbReference type="Pfam" id="PF05860">
    <property type="entry name" value="TPS"/>
    <property type="match status" value="1"/>
</dbReference>
<dbReference type="InterPro" id="IPR008638">
    <property type="entry name" value="FhaB/CdiA-like_TPS"/>
</dbReference>
<reference evidence="2" key="3">
    <citation type="journal article" date="2023" name="mSystems">
        <title>Charting the Lipopeptidome of Nonpathogenic Pseudomonas.</title>
        <authorList>
            <person name="Cesa-Luna C."/>
            <person name="Geudens N."/>
            <person name="Girard L."/>
            <person name="De Roo V."/>
            <person name="Maklad H.R."/>
            <person name="Martins J.C."/>
            <person name="Hofte M."/>
            <person name="De Mot R."/>
        </authorList>
    </citation>
    <scope>NUCLEOTIDE SEQUENCE</scope>
    <source>
        <strain evidence="2">COR51</strain>
    </source>
</reference>
<dbReference type="Pfam" id="PF05594">
    <property type="entry name" value="Fil_haemagg"/>
    <property type="match status" value="25"/>
</dbReference>
<dbReference type="NCBIfam" id="TIGR01731">
    <property type="entry name" value="fil_hemag_20aa"/>
    <property type="match status" value="60"/>
</dbReference>
<reference evidence="2" key="2">
    <citation type="submission" date="2022-09" db="EMBL/GenBank/DDBJ databases">
        <authorList>
            <person name="Cesa-Luna C."/>
            <person name="Girard L."/>
            <person name="Lood C."/>
            <person name="Hofte M."/>
            <person name="De Mot R."/>
        </authorList>
    </citation>
    <scope>NUCLEOTIDE SEQUENCE</scope>
    <source>
        <strain evidence="2">COR51</strain>
    </source>
</reference>
<protein>
    <submittedName>
        <fullName evidence="2">Filamentous hemagglutinin N-terminal domain-containing protein</fullName>
    </submittedName>
</protein>
<dbReference type="Pfam" id="PF13332">
    <property type="entry name" value="Fil_haemagg_2"/>
    <property type="match status" value="3"/>
</dbReference>
<evidence type="ECO:0000313" key="3">
    <source>
        <dbReference type="Proteomes" id="UP001139994"/>
    </source>
</evidence>
<dbReference type="NCBIfam" id="TIGR01901">
    <property type="entry name" value="adhes_NPXG"/>
    <property type="match status" value="1"/>
</dbReference>
<reference evidence="2" key="1">
    <citation type="journal article" date="2022" name="Microbiol. Spectr.">
        <title>An Nuclear Magnetic Resonance Fingerprint Matching Approach for the Identification and Structural Re-Evaluation of Pseudomonas Lipopeptides.</title>
        <authorList>
            <person name="De Roo V."/>
            <person name="Verleysen Y."/>
            <person name="Kovacs B."/>
            <person name="De Vleeschouwer M."/>
            <person name="Muangkaew P."/>
            <person name="Girard L."/>
            <person name="Hofte M."/>
            <person name="De Mot R."/>
            <person name="Madder A."/>
            <person name="Geudens N."/>
            <person name="Martins J.C."/>
        </authorList>
    </citation>
    <scope>NUCLEOTIDE SEQUENCE</scope>
    <source>
        <strain evidence="2">COR51</strain>
    </source>
</reference>
<dbReference type="RefSeq" id="WP_262950429.1">
    <property type="nucleotide sequence ID" value="NZ_JAOSLA010000003.1"/>
</dbReference>
<dbReference type="InterPro" id="IPR011050">
    <property type="entry name" value="Pectin_lyase_fold/virulence"/>
</dbReference>